<dbReference type="CDD" id="cd04301">
    <property type="entry name" value="NAT_SF"/>
    <property type="match status" value="1"/>
</dbReference>
<reference evidence="2 3" key="1">
    <citation type="submission" date="2019-03" db="EMBL/GenBank/DDBJ databases">
        <title>Genomic Encyclopedia of Type Strains, Phase IV (KMG-IV): sequencing the most valuable type-strain genomes for metagenomic binning, comparative biology and taxonomic classification.</title>
        <authorList>
            <person name="Goeker M."/>
        </authorList>
    </citation>
    <scope>NUCLEOTIDE SEQUENCE [LARGE SCALE GENOMIC DNA]</scope>
    <source>
        <strain evidence="2 3">DSM 18401</strain>
    </source>
</reference>
<dbReference type="PROSITE" id="PS51186">
    <property type="entry name" value="GNAT"/>
    <property type="match status" value="1"/>
</dbReference>
<dbReference type="InterPro" id="IPR016181">
    <property type="entry name" value="Acyl_CoA_acyltransferase"/>
</dbReference>
<evidence type="ECO:0000259" key="1">
    <source>
        <dbReference type="PROSITE" id="PS51186"/>
    </source>
</evidence>
<dbReference type="InterPro" id="IPR000182">
    <property type="entry name" value="GNAT_dom"/>
</dbReference>
<accession>A0A4R2CIZ8</accession>
<evidence type="ECO:0000313" key="2">
    <source>
        <dbReference type="EMBL" id="TCN40621.1"/>
    </source>
</evidence>
<dbReference type="GO" id="GO:0016747">
    <property type="term" value="F:acyltransferase activity, transferring groups other than amino-acyl groups"/>
    <property type="evidence" value="ECO:0007669"/>
    <property type="project" value="InterPro"/>
</dbReference>
<dbReference type="SUPFAM" id="SSF55729">
    <property type="entry name" value="Acyl-CoA N-acyltransferases (Nat)"/>
    <property type="match status" value="1"/>
</dbReference>
<evidence type="ECO:0000313" key="3">
    <source>
        <dbReference type="Proteomes" id="UP000295351"/>
    </source>
</evidence>
<protein>
    <submittedName>
        <fullName evidence="2">ElaA protein</fullName>
    </submittedName>
</protein>
<name>A0A4R2CIZ8_SHIGR</name>
<proteinExistence type="predicted"/>
<keyword evidence="3" id="KW-1185">Reference proteome</keyword>
<organism evidence="2 3">
    <name type="scientific">Shinella granuli</name>
    <dbReference type="NCBI Taxonomy" id="323621"/>
    <lineage>
        <taxon>Bacteria</taxon>
        <taxon>Pseudomonadati</taxon>
        <taxon>Pseudomonadota</taxon>
        <taxon>Alphaproteobacteria</taxon>
        <taxon>Hyphomicrobiales</taxon>
        <taxon>Rhizobiaceae</taxon>
        <taxon>Shinella</taxon>
    </lineage>
</organism>
<dbReference type="Gene3D" id="3.40.630.30">
    <property type="match status" value="1"/>
</dbReference>
<dbReference type="AlphaFoldDB" id="A0A4R2CIZ8"/>
<sequence>MTDTVPYTIDVRRMAAFSAVELYALLRLRVDVFVVEQACAYPELDGKDEDALHLRLLIDGETAAYARLWQPENRAPRIGRVLVSPGHRRKRLGEALMHEAISACEAHFPGQPIALSAQGHLERFYRSLGFAPTSGEYVEDGIPHIDMQRPAGHS</sequence>
<dbReference type="EMBL" id="SLVX01000015">
    <property type="protein sequence ID" value="TCN40621.1"/>
    <property type="molecule type" value="Genomic_DNA"/>
</dbReference>
<dbReference type="Proteomes" id="UP000295351">
    <property type="component" value="Unassembled WGS sequence"/>
</dbReference>
<dbReference type="Pfam" id="PF13673">
    <property type="entry name" value="Acetyltransf_10"/>
    <property type="match status" value="1"/>
</dbReference>
<comment type="caution">
    <text evidence="2">The sequence shown here is derived from an EMBL/GenBank/DDBJ whole genome shotgun (WGS) entry which is preliminary data.</text>
</comment>
<feature type="domain" description="N-acetyltransferase" evidence="1">
    <location>
        <begin position="9"/>
        <end position="152"/>
    </location>
</feature>
<gene>
    <name evidence="2" type="ORF">EV665_11566</name>
</gene>